<name>A0ABS3ZC43_9GAMM</name>
<dbReference type="SUPFAM" id="SSF56281">
    <property type="entry name" value="Metallo-hydrolase/oxidoreductase"/>
    <property type="match status" value="1"/>
</dbReference>
<comment type="caution">
    <text evidence="9">The sequence shown here is derived from an EMBL/GenBank/DDBJ whole genome shotgun (WGS) entry which is preliminary data.</text>
</comment>
<feature type="binding site" evidence="8">
    <location>
        <position position="67"/>
    </location>
    <ligand>
        <name>Zn(2+)</name>
        <dbReference type="ChEBI" id="CHEBI:29105"/>
        <label>2</label>
        <note>catalytic</note>
    </ligand>
</feature>
<dbReference type="Gene3D" id="3.60.15.10">
    <property type="entry name" value="Ribonuclease Z/Hydroxyacylglutathione hydrolase-like"/>
    <property type="match status" value="1"/>
</dbReference>
<comment type="catalytic activity">
    <reaction evidence="8">
        <text>Endonucleolytic cleavage of RNA, removing extra 3' nucleotides from tRNA precursor, generating 3' termini of tRNAs. A 3'-hydroxy group is left at the tRNA terminus and a 5'-phosphoryl group is left at the trailer molecule.</text>
        <dbReference type="EC" id="3.1.26.11"/>
    </reaction>
</comment>
<dbReference type="EMBL" id="JACVEW010000009">
    <property type="protein sequence ID" value="MBP0048599.1"/>
    <property type="molecule type" value="Genomic_DNA"/>
</dbReference>
<keyword evidence="3 8" id="KW-0540">Nuclease</keyword>
<evidence type="ECO:0000256" key="3">
    <source>
        <dbReference type="ARBA" id="ARBA00022722"/>
    </source>
</evidence>
<feature type="active site" description="Proton acceptor" evidence="8">
    <location>
        <position position="66"/>
    </location>
</feature>
<proteinExistence type="inferred from homology"/>
<evidence type="ECO:0000256" key="7">
    <source>
        <dbReference type="ARBA" id="ARBA00022833"/>
    </source>
</evidence>
<dbReference type="PANTHER" id="PTHR46018">
    <property type="entry name" value="ZINC PHOSPHODIESTERASE ELAC PROTEIN 1"/>
    <property type="match status" value="1"/>
</dbReference>
<reference evidence="9 10" key="1">
    <citation type="submission" date="2020-09" db="EMBL/GenBank/DDBJ databases">
        <authorList>
            <person name="Tanuku N.R.S."/>
        </authorList>
    </citation>
    <scope>NUCLEOTIDE SEQUENCE [LARGE SCALE GENOMIC DNA]</scope>
    <source>
        <strain evidence="9 10">AK62</strain>
    </source>
</reference>
<feature type="binding site" evidence="8">
    <location>
        <position position="66"/>
    </location>
    <ligand>
        <name>Zn(2+)</name>
        <dbReference type="ChEBI" id="CHEBI:29105"/>
        <label>2</label>
        <note>catalytic</note>
    </ligand>
</feature>
<evidence type="ECO:0000313" key="9">
    <source>
        <dbReference type="EMBL" id="MBP0048599.1"/>
    </source>
</evidence>
<dbReference type="InterPro" id="IPR013471">
    <property type="entry name" value="RNase_Z/BN"/>
</dbReference>
<dbReference type="CDD" id="cd07717">
    <property type="entry name" value="RNaseZ_ZiPD-like_MBL-fold"/>
    <property type="match status" value="1"/>
</dbReference>
<feature type="binding site" evidence="8">
    <location>
        <position position="139"/>
    </location>
    <ligand>
        <name>Zn(2+)</name>
        <dbReference type="ChEBI" id="CHEBI:29105"/>
        <label>1</label>
        <note>catalytic</note>
    </ligand>
</feature>
<feature type="binding site" evidence="8">
    <location>
        <position position="62"/>
    </location>
    <ligand>
        <name>Zn(2+)</name>
        <dbReference type="ChEBI" id="CHEBI:29105"/>
        <label>1</label>
        <note>catalytic</note>
    </ligand>
</feature>
<feature type="binding site" evidence="8">
    <location>
        <position position="269"/>
    </location>
    <ligand>
        <name>Zn(2+)</name>
        <dbReference type="ChEBI" id="CHEBI:29105"/>
        <label>2</label>
        <note>catalytic</note>
    </ligand>
</feature>
<dbReference type="RefSeq" id="WP_209287216.1">
    <property type="nucleotide sequence ID" value="NZ_JACVEW010000009.1"/>
</dbReference>
<protein>
    <recommendedName>
        <fullName evidence="8">Ribonuclease Z</fullName>
        <shortName evidence="8">RNase Z</shortName>
        <ecNumber evidence="8">3.1.26.11</ecNumber>
    </recommendedName>
    <alternativeName>
        <fullName evidence="8">tRNA 3 endonuclease</fullName>
    </alternativeName>
    <alternativeName>
        <fullName evidence="8">tRNase Z</fullName>
    </alternativeName>
</protein>
<evidence type="ECO:0000256" key="2">
    <source>
        <dbReference type="ARBA" id="ARBA00022694"/>
    </source>
</evidence>
<evidence type="ECO:0000256" key="1">
    <source>
        <dbReference type="ARBA" id="ARBA00011738"/>
    </source>
</evidence>
<comment type="cofactor">
    <cofactor evidence="8">
        <name>Zn(2+)</name>
        <dbReference type="ChEBI" id="CHEBI:29105"/>
    </cofactor>
    <text evidence="8">Binds 2 Zn(2+) ions.</text>
</comment>
<accession>A0ABS3ZC43</accession>
<comment type="similarity">
    <text evidence="8">Belongs to the RNase Z family.</text>
</comment>
<keyword evidence="6 8" id="KW-0378">Hydrolase</keyword>
<keyword evidence="10" id="KW-1185">Reference proteome</keyword>
<dbReference type="PANTHER" id="PTHR46018:SF2">
    <property type="entry name" value="ZINC PHOSPHODIESTERASE ELAC PROTEIN 1"/>
    <property type="match status" value="1"/>
</dbReference>
<keyword evidence="5 8" id="KW-0255">Endonuclease</keyword>
<evidence type="ECO:0000256" key="4">
    <source>
        <dbReference type="ARBA" id="ARBA00022723"/>
    </source>
</evidence>
<evidence type="ECO:0000256" key="6">
    <source>
        <dbReference type="ARBA" id="ARBA00022801"/>
    </source>
</evidence>
<gene>
    <name evidence="8" type="primary">rnz</name>
    <name evidence="9" type="ORF">H9C73_07605</name>
</gene>
<keyword evidence="2 8" id="KW-0819">tRNA processing</keyword>
<dbReference type="InterPro" id="IPR036866">
    <property type="entry name" value="RibonucZ/Hydroxyglut_hydro"/>
</dbReference>
<dbReference type="HAMAP" id="MF_01818">
    <property type="entry name" value="RNase_Z_BN"/>
    <property type="match status" value="1"/>
</dbReference>
<organism evidence="9 10">
    <name type="scientific">Marinobacterium alkalitolerans</name>
    <dbReference type="NCBI Taxonomy" id="1542925"/>
    <lineage>
        <taxon>Bacteria</taxon>
        <taxon>Pseudomonadati</taxon>
        <taxon>Pseudomonadota</taxon>
        <taxon>Gammaproteobacteria</taxon>
        <taxon>Oceanospirillales</taxon>
        <taxon>Oceanospirillaceae</taxon>
        <taxon>Marinobacterium</taxon>
    </lineage>
</organism>
<comment type="function">
    <text evidence="8">Zinc phosphodiesterase, which displays some tRNA 3'-processing endonuclease activity. Probably involved in tRNA maturation, by removing a 3'-trailer from precursor tRNA.</text>
</comment>
<evidence type="ECO:0000256" key="5">
    <source>
        <dbReference type="ARBA" id="ARBA00022759"/>
    </source>
</evidence>
<sequence>MNLTFLGTSSGAPTRQRNVSALAIQPEQGRDWVLVDCGEATQHQLLRTGLSPLKLRAILITHVHGDHCYGLPGLLASCQLNGRTEPLTLVGPQAVWAYLQAVIKHTEMRIEYPLEFVAVTASLQMSRGGFHVRAAPLSHRVECWGYRLEEAHVPVKLDTARLQSEGIPPSPLYGELLKKEQVQLAGGRVLNSRDYRVPAYPARAVVVGGDNDRPELLAGLCRGANALVHEATYTEAVLQKVGPEPQHSSALKVAEFAREAGVPALILTHFSPRYRKASRKPSDLSIEDVRREAAAGYAGQLYLAEDLETYTISREGRVDLRAP</sequence>
<comment type="subunit">
    <text evidence="1 8">Homodimer.</text>
</comment>
<feature type="binding site" evidence="8">
    <location>
        <position position="210"/>
    </location>
    <ligand>
        <name>Zn(2+)</name>
        <dbReference type="ChEBI" id="CHEBI:29105"/>
        <label>2</label>
        <note>catalytic</note>
    </ligand>
</feature>
<feature type="binding site" evidence="8">
    <location>
        <position position="64"/>
    </location>
    <ligand>
        <name>Zn(2+)</name>
        <dbReference type="ChEBI" id="CHEBI:29105"/>
        <label>1</label>
        <note>catalytic</note>
    </ligand>
</feature>
<evidence type="ECO:0000256" key="8">
    <source>
        <dbReference type="HAMAP-Rule" id="MF_01818"/>
    </source>
</evidence>
<keyword evidence="7 8" id="KW-0862">Zinc</keyword>
<dbReference type="EC" id="3.1.26.11" evidence="8"/>
<keyword evidence="4 8" id="KW-0479">Metal-binding</keyword>
<feature type="binding site" evidence="8">
    <location>
        <position position="210"/>
    </location>
    <ligand>
        <name>Zn(2+)</name>
        <dbReference type="ChEBI" id="CHEBI:29105"/>
        <label>1</label>
        <note>catalytic</note>
    </ligand>
</feature>
<dbReference type="Pfam" id="PF23023">
    <property type="entry name" value="Anti-Pycsar_Apyc1"/>
    <property type="match status" value="1"/>
</dbReference>
<evidence type="ECO:0000313" key="10">
    <source>
        <dbReference type="Proteomes" id="UP000810171"/>
    </source>
</evidence>
<dbReference type="Proteomes" id="UP000810171">
    <property type="component" value="Unassembled WGS sequence"/>
</dbReference>